<reference evidence="3 5" key="3">
    <citation type="journal article" date="2014" name="PLoS Genet.">
        <title>Phylogenetically driven sequencing of extremely halophilic archaea reveals strategies for static and dynamic osmo-response.</title>
        <authorList>
            <person name="Becker E.A."/>
            <person name="Seitzer P.M."/>
            <person name="Tritt A."/>
            <person name="Larsen D."/>
            <person name="Krusor M."/>
            <person name="Yao A.I."/>
            <person name="Wu D."/>
            <person name="Madern D."/>
            <person name="Eisen J.A."/>
            <person name="Darling A.E."/>
            <person name="Facciotti M.T."/>
        </authorList>
    </citation>
    <scope>NUCLEOTIDE SEQUENCE [LARGE SCALE GENOMIC DNA]</scope>
    <source>
        <strain evidence="3 5">DSM 11551</strain>
    </source>
</reference>
<gene>
    <name evidence="2" type="ordered locus">Hbor_37900</name>
    <name evidence="3" type="ORF">C499_19555</name>
</gene>
<evidence type="ECO:0000313" key="2">
    <source>
        <dbReference type="EMBL" id="ADQ69495.1"/>
    </source>
</evidence>
<keyword evidence="4" id="KW-1185">Reference proteome</keyword>
<feature type="region of interest" description="Disordered" evidence="1">
    <location>
        <begin position="319"/>
        <end position="437"/>
    </location>
</feature>
<dbReference type="GeneID" id="9989613"/>
<protein>
    <submittedName>
        <fullName evidence="2">Uncharacterized protein</fullName>
    </submittedName>
</protein>
<proteinExistence type="predicted"/>
<feature type="compositionally biased region" description="Acidic residues" evidence="1">
    <location>
        <begin position="386"/>
        <end position="395"/>
    </location>
</feature>
<dbReference type="EMBL" id="AOHT01000054">
    <property type="protein sequence ID" value="ELY23051.1"/>
    <property type="molecule type" value="Genomic_DNA"/>
</dbReference>
<dbReference type="KEGG" id="hbo:Hbor_37900"/>
<feature type="compositionally biased region" description="Acidic residues" evidence="1">
    <location>
        <begin position="351"/>
        <end position="378"/>
    </location>
</feature>
<keyword evidence="2" id="KW-0614">Plasmid</keyword>
<dbReference type="AlphaFoldDB" id="E4NWS5"/>
<accession>E4NWS5</accession>
<reference evidence="2" key="2">
    <citation type="submission" date="2009-08" db="EMBL/GenBank/DDBJ databases">
        <title>The complete plasmid5 of Halogeometricum borinquense DSM 11551.</title>
        <authorList>
            <consortium name="US DOE Joint Genome Institute (JGI-PGF)"/>
            <person name="Lucas S."/>
            <person name="Copeland A."/>
            <person name="Lapidus A."/>
            <person name="Glavina del Rio T."/>
            <person name="Dalin E."/>
            <person name="Tice H."/>
            <person name="Bruce D."/>
            <person name="Goodwin L."/>
            <person name="Pitluck S."/>
            <person name="Kyrpides N."/>
            <person name="Mavromatis K."/>
            <person name="Mikhailova N."/>
            <person name="Anderson I."/>
            <person name="Brettin T."/>
            <person name="Detter J.C."/>
            <person name="Han C."/>
            <person name="Larimer F."/>
            <person name="Land M."/>
            <person name="Hauser L."/>
            <person name="Markowitz V."/>
            <person name="Cheng J.-F."/>
            <person name="Hugenholtz P."/>
            <person name="Woyke T."/>
            <person name="Wu D."/>
            <person name="Tindal B."/>
            <person name="Klenk H.-P."/>
            <person name="Eisen J.A."/>
        </authorList>
    </citation>
    <scope>NUCLEOTIDE SEQUENCE</scope>
    <source>
        <strain evidence="2">PR 3</strain>
        <plasmid evidence="2">pHBOR05</plasmid>
    </source>
</reference>
<evidence type="ECO:0000313" key="3">
    <source>
        <dbReference type="EMBL" id="ELY23051.1"/>
    </source>
</evidence>
<geneLocation type="plasmid" evidence="2 4">
    <name>pHBOR05</name>
</geneLocation>
<dbReference type="Proteomes" id="UP000006663">
    <property type="component" value="Plasmid pHBOR05"/>
</dbReference>
<name>E4NWS5_HALBP</name>
<feature type="compositionally biased region" description="Acidic residues" evidence="1">
    <location>
        <begin position="428"/>
        <end position="437"/>
    </location>
</feature>
<reference evidence="4" key="1">
    <citation type="journal article" date="2009" name="Stand. Genomic Sci.">
        <title>Complete genome sequence of Halogeometricum borinquense type strain (PR3).</title>
        <authorList>
            <person name="Malfatti S."/>
            <person name="Tindall B.J."/>
            <person name="Schneider S."/>
            <person name="Fahnrich R."/>
            <person name="Lapidus A."/>
            <person name="Labuttii K."/>
            <person name="Copeland A."/>
            <person name="Glavina Del Rio T."/>
            <person name="Nolan M."/>
            <person name="Chen F."/>
            <person name="Lucas S."/>
            <person name="Tice H."/>
            <person name="Cheng J.F."/>
            <person name="Bruce D."/>
            <person name="Goodwin L."/>
            <person name="Pitluck S."/>
            <person name="Anderson I."/>
            <person name="Pati A."/>
            <person name="Ivanova N."/>
            <person name="Mavromatis K."/>
            <person name="Chen A."/>
            <person name="Palaniappan K."/>
            <person name="D'haeseleer P."/>
            <person name="Goker M."/>
            <person name="Bristow J."/>
            <person name="Eisen J.A."/>
            <person name="Markowitz V."/>
            <person name="Hugenholtz P."/>
            <person name="Kyrpides N.C."/>
            <person name="Klenk H.P."/>
            <person name="Chain P."/>
        </authorList>
    </citation>
    <scope>NUCLEOTIDE SEQUENCE [LARGE SCALE GENOMIC DNA]</scope>
    <source>
        <strain evidence="4">ATCC 700274 / DSM 11551 / JCM 10706 / KCTC 4070 / PR3</strain>
        <plasmid evidence="4">pHBOR05</plasmid>
    </source>
</reference>
<organism evidence="2 4">
    <name type="scientific">Halogeometricum borinquense (strain ATCC 700274 / DSM 11551 / JCM 10706 / KCTC 4070 / PR3)</name>
    <dbReference type="NCBI Taxonomy" id="469382"/>
    <lineage>
        <taxon>Archaea</taxon>
        <taxon>Methanobacteriati</taxon>
        <taxon>Methanobacteriota</taxon>
        <taxon>Stenosarchaea group</taxon>
        <taxon>Halobacteria</taxon>
        <taxon>Halobacteriales</taxon>
        <taxon>Haloferacaceae</taxon>
        <taxon>Halogeometricum</taxon>
    </lineage>
</organism>
<feature type="compositionally biased region" description="Acidic residues" evidence="1">
    <location>
        <begin position="1"/>
        <end position="27"/>
    </location>
</feature>
<evidence type="ECO:0000313" key="5">
    <source>
        <dbReference type="Proteomes" id="UP000011585"/>
    </source>
</evidence>
<dbReference type="RefSeq" id="WP_006057201.1">
    <property type="nucleotide sequence ID" value="NC_014737.1"/>
</dbReference>
<sequence>MAGDEVPDVEAGTEELLDEAEEIDSDDGMTARMRRENQLLGRAVDYVAAWSEDGAISSANANALADALASELAHYTKTDIKDEFTDVFVDDGSGANGIPFDELIEQRLQEVKVVSTTDAKQGLVWRWHFSDGVQLETEKSKDEGRKHYDWTAWKEDYFEALISLGKGERIAPPSRERRDSNDWKEFLSEILLDRAETVEHVGPRTEAVEHLRDYVNRQTAYADVKDMRDRQGIWMDAPPADDDGEAATDGGGPSQIRVPTQAVKRICDQAGIETRALQIELDARSETLPDVAGVSDYEYVDGQRVSFWCLDAGFAEPAEFVEEPESPAEQAAREQEEEAEEAQTDVGAVDDKDDSDGTESEQETDDVTEDGDEGDEDAHDGPATSDETESAEDDVDGHTEDERPPEDAPDDGPANDFESGITGGFGIDPDDDDEGGE</sequence>
<feature type="region of interest" description="Disordered" evidence="1">
    <location>
        <begin position="237"/>
        <end position="256"/>
    </location>
</feature>
<evidence type="ECO:0000313" key="4">
    <source>
        <dbReference type="Proteomes" id="UP000006663"/>
    </source>
</evidence>
<evidence type="ECO:0000256" key="1">
    <source>
        <dbReference type="SAM" id="MobiDB-lite"/>
    </source>
</evidence>
<dbReference type="EMBL" id="CP001695">
    <property type="protein sequence ID" value="ADQ69495.1"/>
    <property type="molecule type" value="Genomic_DNA"/>
</dbReference>
<feature type="compositionally biased region" description="Basic and acidic residues" evidence="1">
    <location>
        <begin position="396"/>
        <end position="406"/>
    </location>
</feature>
<feature type="region of interest" description="Disordered" evidence="1">
    <location>
        <begin position="1"/>
        <end position="29"/>
    </location>
</feature>
<dbReference type="Proteomes" id="UP000011585">
    <property type="component" value="Unassembled WGS sequence"/>
</dbReference>
<dbReference type="HOGENOM" id="CLU_626436_0_0_2"/>